<dbReference type="InterPro" id="IPR016089">
    <property type="entry name" value="Chalcone_isomerase_bundle_sf"/>
</dbReference>
<comment type="pathway">
    <text evidence="1">Secondary metabolite biosynthesis; flavonoid biosynthesis.</text>
</comment>
<evidence type="ECO:0000256" key="5">
    <source>
        <dbReference type="ARBA" id="ARBA00025429"/>
    </source>
</evidence>
<evidence type="ECO:0000313" key="9">
    <source>
        <dbReference type="EMBL" id="QDC27809.1"/>
    </source>
</evidence>
<sequence>MAKLHSFTSIELESFVFPSSIKPPSATKTLVLAGAGVRRLEIQGNIMKAAVAALYLEEKAIESLIVNWNGKTDVELLDSHEFFNEIYNGPFEKLIHVSLLVPSTGKFFSEAAAEKIVKAWKDNGTYNDEDAAATIEKYLNIFKDENLVPGNSVLYTILSDGSVTVNIAKDGIIPAAPIAVLENKKIGYMFMKAMFRKDDGTVPEARQSVASRISGFFNKRESSRVS</sequence>
<dbReference type="Pfam" id="PF02431">
    <property type="entry name" value="Chalcone"/>
    <property type="match status" value="1"/>
</dbReference>
<evidence type="ECO:0000256" key="3">
    <source>
        <dbReference type="ARBA" id="ARBA00023235"/>
    </source>
</evidence>
<evidence type="ECO:0000256" key="2">
    <source>
        <dbReference type="ARBA" id="ARBA00007166"/>
    </source>
</evidence>
<dbReference type="Gene3D" id="1.10.890.20">
    <property type="match status" value="1"/>
</dbReference>
<name>A0A4Y5UJ85_CHRMO</name>
<keyword evidence="3 9" id="KW-0413">Isomerase</keyword>
<evidence type="ECO:0000256" key="6">
    <source>
        <dbReference type="ARBA" id="ARBA00034056"/>
    </source>
</evidence>
<dbReference type="PANTHER" id="PTHR28039:SF8">
    <property type="entry name" value="CHALCONE--FLAVANONE ISOMERASE 1-RELATED"/>
    <property type="match status" value="1"/>
</dbReference>
<comment type="catalytic activity">
    <reaction evidence="6">
        <text>a chalcone = a flavanone.</text>
        <dbReference type="EC" id="5.5.1.6"/>
    </reaction>
</comment>
<dbReference type="EMBL" id="MK225594">
    <property type="protein sequence ID" value="QDC27809.1"/>
    <property type="molecule type" value="mRNA"/>
</dbReference>
<feature type="domain" description="Chalcone isomerase" evidence="8">
    <location>
        <begin position="13"/>
        <end position="214"/>
    </location>
</feature>
<dbReference type="GO" id="GO:0009813">
    <property type="term" value="P:flavonoid biosynthetic process"/>
    <property type="evidence" value="ECO:0007669"/>
    <property type="project" value="UniProtKB-UniPathway"/>
</dbReference>
<dbReference type="AlphaFoldDB" id="A0A4Y5UJ85"/>
<evidence type="ECO:0000259" key="8">
    <source>
        <dbReference type="Pfam" id="PF02431"/>
    </source>
</evidence>
<dbReference type="InterPro" id="IPR044164">
    <property type="entry name" value="CFI"/>
</dbReference>
<keyword evidence="4" id="KW-0284">Flavonoid biosynthesis</keyword>
<dbReference type="UniPathway" id="UPA00154"/>
<evidence type="ECO:0000256" key="1">
    <source>
        <dbReference type="ARBA" id="ARBA00004966"/>
    </source>
</evidence>
<evidence type="ECO:0000256" key="7">
    <source>
        <dbReference type="RuleBase" id="RU361158"/>
    </source>
</evidence>
<dbReference type="InterPro" id="IPR036298">
    <property type="entry name" value="Chalcone_isomerase_sf"/>
</dbReference>
<dbReference type="InterPro" id="IPR016087">
    <property type="entry name" value="Chalcone_isomerase"/>
</dbReference>
<comment type="function">
    <text evidence="5">Catalyzes the intramolecular cyclization of bicyclic chalcones into tricyclic (S)-flavanones. Responsible for the isomerization of 4,2',4',6'-tetrahydroxychalcone (also termed chalcone) into naringenin.</text>
</comment>
<dbReference type="GO" id="GO:0045430">
    <property type="term" value="F:chalcone isomerase activity"/>
    <property type="evidence" value="ECO:0007669"/>
    <property type="project" value="UniProtKB-EC"/>
</dbReference>
<dbReference type="Gene3D" id="3.50.70.10">
    <property type="match status" value="1"/>
</dbReference>
<accession>A0A4Y5UJ85</accession>
<dbReference type="InterPro" id="IPR016088">
    <property type="entry name" value="Chalcone_isomerase_3-sand"/>
</dbReference>
<protein>
    <recommendedName>
        <fullName evidence="7">Chalcone-flavonone isomerase family protein</fullName>
    </recommendedName>
</protein>
<dbReference type="SUPFAM" id="SSF54626">
    <property type="entry name" value="Chalcone isomerase"/>
    <property type="match status" value="1"/>
</dbReference>
<reference evidence="9" key="1">
    <citation type="submission" date="2018-11" db="EMBL/GenBank/DDBJ databases">
        <authorList>
            <person name="Rui W."/>
        </authorList>
    </citation>
    <scope>NUCLEOTIDE SEQUENCE</scope>
</reference>
<comment type="similarity">
    <text evidence="2 7">Belongs to the chalcone isomerase family.</text>
</comment>
<gene>
    <name evidence="9" type="primary">CHI3</name>
</gene>
<proteinExistence type="evidence at transcript level"/>
<organism evidence="9">
    <name type="scientific">Chrysanthemum morifolium</name>
    <name type="common">Florist's daisy</name>
    <name type="synonym">Dendranthema grandiflorum</name>
    <dbReference type="NCBI Taxonomy" id="41568"/>
    <lineage>
        <taxon>Eukaryota</taxon>
        <taxon>Viridiplantae</taxon>
        <taxon>Streptophyta</taxon>
        <taxon>Embryophyta</taxon>
        <taxon>Tracheophyta</taxon>
        <taxon>Spermatophyta</taxon>
        <taxon>Magnoliopsida</taxon>
        <taxon>eudicotyledons</taxon>
        <taxon>Gunneridae</taxon>
        <taxon>Pentapetalae</taxon>
        <taxon>asterids</taxon>
        <taxon>campanulids</taxon>
        <taxon>Asterales</taxon>
        <taxon>Asteraceae</taxon>
        <taxon>Asteroideae</taxon>
        <taxon>Anthemideae</taxon>
        <taxon>Artemisiinae</taxon>
        <taxon>Chrysanthemum</taxon>
    </lineage>
</organism>
<dbReference type="PANTHER" id="PTHR28039">
    <property type="entry name" value="CHALCONE--FLAVONONE ISOMERASE 1-RELATED"/>
    <property type="match status" value="1"/>
</dbReference>
<evidence type="ECO:0000256" key="4">
    <source>
        <dbReference type="ARBA" id="ARBA00023241"/>
    </source>
</evidence>